<dbReference type="Proteomes" id="UP000011513">
    <property type="component" value="Unassembled WGS sequence"/>
</dbReference>
<protein>
    <recommendedName>
        <fullName evidence="2">DUF7130 domain-containing protein</fullName>
    </recommendedName>
</protein>
<feature type="compositionally biased region" description="Polar residues" evidence="1">
    <location>
        <begin position="1"/>
        <end position="19"/>
    </location>
</feature>
<dbReference type="Pfam" id="PF23458">
    <property type="entry name" value="DUF7130"/>
    <property type="match status" value="1"/>
</dbReference>
<name>M0D024_HALPD</name>
<keyword evidence="4" id="KW-1185">Reference proteome</keyword>
<dbReference type="EMBL" id="AOIV01000038">
    <property type="protein sequence ID" value="ELZ27997.1"/>
    <property type="molecule type" value="Genomic_DNA"/>
</dbReference>
<organism evidence="3 4">
    <name type="scientific">Halogeometricum pallidum JCM 14848</name>
    <dbReference type="NCBI Taxonomy" id="1227487"/>
    <lineage>
        <taxon>Archaea</taxon>
        <taxon>Methanobacteriati</taxon>
        <taxon>Methanobacteriota</taxon>
        <taxon>Stenosarchaea group</taxon>
        <taxon>Halobacteria</taxon>
        <taxon>Halobacteriales</taxon>
        <taxon>Haloferacaceae</taxon>
        <taxon>Halogeometricum</taxon>
    </lineage>
</organism>
<evidence type="ECO:0000313" key="4">
    <source>
        <dbReference type="Proteomes" id="UP000011513"/>
    </source>
</evidence>
<dbReference type="AlphaFoldDB" id="M0D024"/>
<feature type="domain" description="DUF7130" evidence="2">
    <location>
        <begin position="78"/>
        <end position="139"/>
    </location>
</feature>
<accession>M0D024</accession>
<evidence type="ECO:0000259" key="2">
    <source>
        <dbReference type="Pfam" id="PF23458"/>
    </source>
</evidence>
<reference evidence="3 4" key="1">
    <citation type="journal article" date="2014" name="PLoS Genet.">
        <title>Phylogenetically driven sequencing of extremely halophilic archaea reveals strategies for static and dynamic osmo-response.</title>
        <authorList>
            <person name="Becker E.A."/>
            <person name="Seitzer P.M."/>
            <person name="Tritt A."/>
            <person name="Larsen D."/>
            <person name="Krusor M."/>
            <person name="Yao A.I."/>
            <person name="Wu D."/>
            <person name="Madern D."/>
            <person name="Eisen J.A."/>
            <person name="Darling A.E."/>
            <person name="Facciotti M.T."/>
        </authorList>
    </citation>
    <scope>NUCLEOTIDE SEQUENCE [LARGE SCALE GENOMIC DNA]</scope>
    <source>
        <strain evidence="3 4">JCM 14848</strain>
    </source>
</reference>
<gene>
    <name evidence="3" type="ORF">C474_15889</name>
</gene>
<feature type="region of interest" description="Disordered" evidence="1">
    <location>
        <begin position="62"/>
        <end position="101"/>
    </location>
</feature>
<evidence type="ECO:0000256" key="1">
    <source>
        <dbReference type="SAM" id="MobiDB-lite"/>
    </source>
</evidence>
<dbReference type="InterPro" id="IPR055554">
    <property type="entry name" value="DUF7130"/>
</dbReference>
<dbReference type="InParanoid" id="M0D024"/>
<dbReference type="InterPro" id="IPR029040">
    <property type="entry name" value="RPABC4/Spt4"/>
</dbReference>
<dbReference type="SUPFAM" id="SSF63393">
    <property type="entry name" value="RNA polymerase subunits"/>
    <property type="match status" value="1"/>
</dbReference>
<evidence type="ECO:0000313" key="3">
    <source>
        <dbReference type="EMBL" id="ELZ27997.1"/>
    </source>
</evidence>
<sequence>MNRSLSEPSLMTESTSASENAAGINPGKVVYDHEGNELGVVSDMTSEGFEVSIIDDIESVDEDGYADIDHPAVEGEQSAKTNEADIHGSEQEENPGQEFGEGYIMWRCNDCGEMGQLEDGLPTECPDCGSEEVYKWRED</sequence>
<feature type="region of interest" description="Disordered" evidence="1">
    <location>
        <begin position="1"/>
        <end position="29"/>
    </location>
</feature>
<dbReference type="eggNOG" id="arCOG07989">
    <property type="taxonomic scope" value="Archaea"/>
</dbReference>
<comment type="caution">
    <text evidence="3">The sequence shown here is derived from an EMBL/GenBank/DDBJ whole genome shotgun (WGS) entry which is preliminary data.</text>
</comment>
<proteinExistence type="predicted"/>